<comment type="similarity">
    <text evidence="2">Belongs to the ribonucleoside diphosphate reductase class-2 family.</text>
</comment>
<gene>
    <name evidence="14" type="ORF">C3F09_03475</name>
</gene>
<evidence type="ECO:0000256" key="5">
    <source>
        <dbReference type="ARBA" id="ARBA00022628"/>
    </source>
</evidence>
<keyword evidence="9" id="KW-0170">Cobalt</keyword>
<dbReference type="PANTHER" id="PTHR43371">
    <property type="entry name" value="VITAMIN B12-DEPENDENT RIBONUCLEOTIDE REDUCTASE"/>
    <property type="match status" value="1"/>
</dbReference>
<evidence type="ECO:0000256" key="10">
    <source>
        <dbReference type="ARBA" id="ARBA00025437"/>
    </source>
</evidence>
<name>A0A855XB19_9BACT</name>
<evidence type="ECO:0000256" key="12">
    <source>
        <dbReference type="ARBA" id="ARBA00047754"/>
    </source>
</evidence>
<comment type="catalytic activity">
    <reaction evidence="12">
        <text>a 2'-deoxyribonucleoside 5'-diphosphate + [thioredoxin]-disulfide + H2O = a ribonucleoside 5'-diphosphate + [thioredoxin]-dithiol</text>
        <dbReference type="Rhea" id="RHEA:23252"/>
        <dbReference type="Rhea" id="RHEA-COMP:10698"/>
        <dbReference type="Rhea" id="RHEA-COMP:10700"/>
        <dbReference type="ChEBI" id="CHEBI:15377"/>
        <dbReference type="ChEBI" id="CHEBI:29950"/>
        <dbReference type="ChEBI" id="CHEBI:50058"/>
        <dbReference type="ChEBI" id="CHEBI:57930"/>
        <dbReference type="ChEBI" id="CHEBI:73316"/>
        <dbReference type="EC" id="1.17.4.1"/>
    </reaction>
</comment>
<feature type="non-terminal residue" evidence="14">
    <location>
        <position position="1"/>
    </location>
</feature>
<dbReference type="GO" id="GO:0004748">
    <property type="term" value="F:ribonucleoside-diphosphate reductase activity, thioredoxin disulfide as acceptor"/>
    <property type="evidence" value="ECO:0007669"/>
    <property type="project" value="UniProtKB-EC"/>
</dbReference>
<proteinExistence type="inferred from homology"/>
<evidence type="ECO:0000256" key="9">
    <source>
        <dbReference type="ARBA" id="ARBA00023285"/>
    </source>
</evidence>
<organism evidence="14 15">
    <name type="scientific">candidate division GN15 bacterium</name>
    <dbReference type="NCBI Taxonomy" id="2072418"/>
    <lineage>
        <taxon>Bacteria</taxon>
        <taxon>candidate division GN15</taxon>
    </lineage>
</organism>
<evidence type="ECO:0000313" key="14">
    <source>
        <dbReference type="EMBL" id="PWB74761.1"/>
    </source>
</evidence>
<comment type="cofactor">
    <cofactor evidence="1">
        <name>adenosylcob(III)alamin</name>
        <dbReference type="ChEBI" id="CHEBI:18408"/>
    </cofactor>
</comment>
<evidence type="ECO:0000256" key="7">
    <source>
        <dbReference type="ARBA" id="ARBA00022741"/>
    </source>
</evidence>
<accession>A0A855XB19</accession>
<protein>
    <recommendedName>
        <fullName evidence="4">Vitamin B12-dependent ribonucleotide reductase</fullName>
        <ecNumber evidence="3">1.17.4.1</ecNumber>
    </recommendedName>
    <alternativeName>
        <fullName evidence="11">Ribonucleoside-diphosphate reductase NrdJ</fullName>
    </alternativeName>
</protein>
<dbReference type="AlphaFoldDB" id="A0A855XB19"/>
<evidence type="ECO:0000256" key="2">
    <source>
        <dbReference type="ARBA" id="ARBA00007405"/>
    </source>
</evidence>
<comment type="caution">
    <text evidence="14">The sequence shown here is derived from an EMBL/GenBank/DDBJ whole genome shotgun (WGS) entry which is preliminary data.</text>
</comment>
<dbReference type="Gene3D" id="3.20.70.20">
    <property type="match status" value="1"/>
</dbReference>
<evidence type="ECO:0000313" key="15">
    <source>
        <dbReference type="Proteomes" id="UP000250918"/>
    </source>
</evidence>
<dbReference type="PANTHER" id="PTHR43371:SF1">
    <property type="entry name" value="RIBONUCLEOSIDE-DIPHOSPHATE REDUCTASE"/>
    <property type="match status" value="1"/>
</dbReference>
<dbReference type="EC" id="1.17.4.1" evidence="3"/>
<evidence type="ECO:0000256" key="1">
    <source>
        <dbReference type="ARBA" id="ARBA00001922"/>
    </source>
</evidence>
<dbReference type="GO" id="GO:0071897">
    <property type="term" value="P:DNA biosynthetic process"/>
    <property type="evidence" value="ECO:0007669"/>
    <property type="project" value="UniProtKB-KW"/>
</dbReference>
<dbReference type="InterPro" id="IPR024434">
    <property type="entry name" value="TSCPD_dom"/>
</dbReference>
<keyword evidence="5" id="KW-0846">Cobalamin</keyword>
<sequence length="186" mass="19780">YRLAWSLGCKGVTIYRDNSRPHQVLSTTGETTAAIAAGHPVEKRPPVLAGFTEKITTGYGNLYVTVNIKDGRPFEVFAHIGKSGYTTMADTEAICRLVSLTLRSGVAVGQVIKQLRGIGGSSQVYSSGARVFSIPDAIAQILNRHFGESAESPQSGTAFEMCPECSGPIKFESGCFSCPSCGYSTC</sequence>
<evidence type="ECO:0000256" key="3">
    <source>
        <dbReference type="ARBA" id="ARBA00012274"/>
    </source>
</evidence>
<dbReference type="GO" id="GO:0000166">
    <property type="term" value="F:nucleotide binding"/>
    <property type="evidence" value="ECO:0007669"/>
    <property type="project" value="UniProtKB-KW"/>
</dbReference>
<evidence type="ECO:0000256" key="11">
    <source>
        <dbReference type="ARBA" id="ARBA00033050"/>
    </source>
</evidence>
<dbReference type="GO" id="GO:0031419">
    <property type="term" value="F:cobalamin binding"/>
    <property type="evidence" value="ECO:0007669"/>
    <property type="project" value="UniProtKB-KW"/>
</dbReference>
<reference evidence="14 15" key="1">
    <citation type="journal article" date="2018" name="ISME J.">
        <title>A methanotrophic archaeon couples anaerobic oxidation of methane to Fe(III) reduction.</title>
        <authorList>
            <person name="Cai C."/>
            <person name="Leu A.O."/>
            <person name="Xie G.J."/>
            <person name="Guo J."/>
            <person name="Feng Y."/>
            <person name="Zhao J.X."/>
            <person name="Tyson G.W."/>
            <person name="Yuan Z."/>
            <person name="Hu S."/>
        </authorList>
    </citation>
    <scope>NUCLEOTIDE SEQUENCE [LARGE SCALE GENOMIC DNA]</scope>
    <source>
        <strain evidence="14">FeB_12</strain>
    </source>
</reference>
<dbReference type="EMBL" id="PQAP01000023">
    <property type="protein sequence ID" value="PWB74761.1"/>
    <property type="molecule type" value="Genomic_DNA"/>
</dbReference>
<evidence type="ECO:0000256" key="8">
    <source>
        <dbReference type="ARBA" id="ARBA00023002"/>
    </source>
</evidence>
<keyword evidence="6" id="KW-0237">DNA synthesis</keyword>
<feature type="domain" description="TSCPD" evidence="13">
    <location>
        <begin position="44"/>
        <end position="145"/>
    </location>
</feature>
<keyword evidence="8 14" id="KW-0560">Oxidoreductase</keyword>
<comment type="function">
    <text evidence="10">Catalyzes the reduction of ribonucleotides to deoxyribonucleotides. May function to provide a pool of deoxyribonucleotide precursors for DNA repair during oxygen limitation and/or for immediate growth after restoration of oxygen.</text>
</comment>
<evidence type="ECO:0000256" key="6">
    <source>
        <dbReference type="ARBA" id="ARBA00022634"/>
    </source>
</evidence>
<keyword evidence="7" id="KW-0547">Nucleotide-binding</keyword>
<dbReference type="Proteomes" id="UP000250918">
    <property type="component" value="Unassembled WGS sequence"/>
</dbReference>
<evidence type="ECO:0000256" key="4">
    <source>
        <dbReference type="ARBA" id="ARBA00014409"/>
    </source>
</evidence>
<dbReference type="Pfam" id="PF12637">
    <property type="entry name" value="TSCPD"/>
    <property type="match status" value="1"/>
</dbReference>
<evidence type="ECO:0000259" key="13">
    <source>
        <dbReference type="Pfam" id="PF12637"/>
    </source>
</evidence>
<dbReference type="InterPro" id="IPR050862">
    <property type="entry name" value="RdRp_reductase_class-2"/>
</dbReference>